<dbReference type="GO" id="GO:0003723">
    <property type="term" value="F:RNA binding"/>
    <property type="evidence" value="ECO:0007669"/>
    <property type="project" value="UniProtKB-UniRule"/>
</dbReference>
<dbReference type="Proteomes" id="UP000694044">
    <property type="component" value="Unassembled WGS sequence"/>
</dbReference>
<dbReference type="InterPro" id="IPR000504">
    <property type="entry name" value="RRM_dom"/>
</dbReference>
<keyword evidence="1" id="KW-0694">RNA-binding</keyword>
<gene>
    <name evidence="3" type="ORF">PHYPSEUDO_006219</name>
</gene>
<evidence type="ECO:0000313" key="4">
    <source>
        <dbReference type="Proteomes" id="UP000694044"/>
    </source>
</evidence>
<dbReference type="EMBL" id="JAGDFM010000252">
    <property type="protein sequence ID" value="KAG7381292.1"/>
    <property type="molecule type" value="Genomic_DNA"/>
</dbReference>
<reference evidence="3" key="1">
    <citation type="submission" date="2021-02" db="EMBL/GenBank/DDBJ databases">
        <authorList>
            <person name="Palmer J.M."/>
        </authorList>
    </citation>
    <scope>NUCLEOTIDE SEQUENCE</scope>
    <source>
        <strain evidence="3">SCRP734</strain>
    </source>
</reference>
<dbReference type="PANTHER" id="PTHR15241:SF304">
    <property type="entry name" value="RRM DOMAIN-CONTAINING PROTEIN"/>
    <property type="match status" value="1"/>
</dbReference>
<comment type="caution">
    <text evidence="3">The sequence shown here is derived from an EMBL/GenBank/DDBJ whole genome shotgun (WGS) entry which is preliminary data.</text>
</comment>
<proteinExistence type="predicted"/>
<protein>
    <recommendedName>
        <fullName evidence="2">RRM domain-containing protein</fullName>
    </recommendedName>
</protein>
<evidence type="ECO:0000313" key="3">
    <source>
        <dbReference type="EMBL" id="KAG7381292.1"/>
    </source>
</evidence>
<dbReference type="AlphaFoldDB" id="A0A8T1VJC4"/>
<dbReference type="PANTHER" id="PTHR15241">
    <property type="entry name" value="TRANSFORMER-2-RELATED"/>
    <property type="match status" value="1"/>
</dbReference>
<accession>A0A8T1VJC4</accession>
<sequence>MRRGGVLALRTLRQSGQSPSVAGSGARMLSTHVSVIGRASICPTKPGASVLQSPLTLTTAGLHWKTDETRLRGVFSSYGELEEAKLVTPEHSSTHLWASLVYSTFDEALEAASEMNGQELDGRLLRVSIVDPPAEGEAAPAAADK</sequence>
<feature type="domain" description="RRM" evidence="2">
    <location>
        <begin position="55"/>
        <end position="132"/>
    </location>
</feature>
<dbReference type="OrthoDB" id="439808at2759"/>
<evidence type="ECO:0000256" key="1">
    <source>
        <dbReference type="PROSITE-ProRule" id="PRU00176"/>
    </source>
</evidence>
<keyword evidence="4" id="KW-1185">Reference proteome</keyword>
<name>A0A8T1VJC4_9STRA</name>
<dbReference type="PROSITE" id="PS50102">
    <property type="entry name" value="RRM"/>
    <property type="match status" value="1"/>
</dbReference>
<dbReference type="Pfam" id="PF00076">
    <property type="entry name" value="RRM_1"/>
    <property type="match status" value="1"/>
</dbReference>
<dbReference type="CDD" id="cd00590">
    <property type="entry name" value="RRM_SF"/>
    <property type="match status" value="1"/>
</dbReference>
<evidence type="ECO:0000259" key="2">
    <source>
        <dbReference type="PROSITE" id="PS50102"/>
    </source>
</evidence>
<organism evidence="3 4">
    <name type="scientific">Phytophthora pseudosyringae</name>
    <dbReference type="NCBI Taxonomy" id="221518"/>
    <lineage>
        <taxon>Eukaryota</taxon>
        <taxon>Sar</taxon>
        <taxon>Stramenopiles</taxon>
        <taxon>Oomycota</taxon>
        <taxon>Peronosporomycetes</taxon>
        <taxon>Peronosporales</taxon>
        <taxon>Peronosporaceae</taxon>
        <taxon>Phytophthora</taxon>
    </lineage>
</organism>
<dbReference type="SMART" id="SM00360">
    <property type="entry name" value="RRM"/>
    <property type="match status" value="1"/>
</dbReference>